<dbReference type="OrthoDB" id="5043642at2759"/>
<evidence type="ECO:0008006" key="3">
    <source>
        <dbReference type="Google" id="ProtNLM"/>
    </source>
</evidence>
<proteinExistence type="predicted"/>
<dbReference type="Pfam" id="PF11927">
    <property type="entry name" value="HODM_asu-like"/>
    <property type="match status" value="1"/>
</dbReference>
<dbReference type="AlphaFoldDB" id="A0A6A6IB10"/>
<dbReference type="EMBL" id="ML987197">
    <property type="protein sequence ID" value="KAF2247112.1"/>
    <property type="molecule type" value="Genomic_DNA"/>
</dbReference>
<feature type="non-terminal residue" evidence="1">
    <location>
        <position position="1"/>
    </location>
</feature>
<dbReference type="GeneID" id="54575897"/>
<dbReference type="RefSeq" id="XP_033682116.1">
    <property type="nucleotide sequence ID" value="XM_033822567.1"/>
</dbReference>
<reference evidence="1" key="1">
    <citation type="journal article" date="2020" name="Stud. Mycol.">
        <title>101 Dothideomycetes genomes: a test case for predicting lifestyles and emergence of pathogens.</title>
        <authorList>
            <person name="Haridas S."/>
            <person name="Albert R."/>
            <person name="Binder M."/>
            <person name="Bloem J."/>
            <person name="Labutti K."/>
            <person name="Salamov A."/>
            <person name="Andreopoulos B."/>
            <person name="Baker S."/>
            <person name="Barry K."/>
            <person name="Bills G."/>
            <person name="Bluhm B."/>
            <person name="Cannon C."/>
            <person name="Castanera R."/>
            <person name="Culley D."/>
            <person name="Daum C."/>
            <person name="Ezra D."/>
            <person name="Gonzalez J."/>
            <person name="Henrissat B."/>
            <person name="Kuo A."/>
            <person name="Liang C."/>
            <person name="Lipzen A."/>
            <person name="Lutzoni F."/>
            <person name="Magnuson J."/>
            <person name="Mondo S."/>
            <person name="Nolan M."/>
            <person name="Ohm R."/>
            <person name="Pangilinan J."/>
            <person name="Park H.-J."/>
            <person name="Ramirez L."/>
            <person name="Alfaro M."/>
            <person name="Sun H."/>
            <person name="Tritt A."/>
            <person name="Yoshinaga Y."/>
            <person name="Zwiers L.-H."/>
            <person name="Turgeon B."/>
            <person name="Goodwin S."/>
            <person name="Spatafora J."/>
            <person name="Crous P."/>
            <person name="Grigoriev I."/>
        </authorList>
    </citation>
    <scope>NUCLEOTIDE SEQUENCE</scope>
    <source>
        <strain evidence="1">CBS 122368</strain>
    </source>
</reference>
<keyword evidence="2" id="KW-1185">Reference proteome</keyword>
<dbReference type="InterPro" id="IPR021848">
    <property type="entry name" value="HODM_asu-like"/>
</dbReference>
<dbReference type="Proteomes" id="UP000800094">
    <property type="component" value="Unassembled WGS sequence"/>
</dbReference>
<evidence type="ECO:0000313" key="2">
    <source>
        <dbReference type="Proteomes" id="UP000800094"/>
    </source>
</evidence>
<accession>A0A6A6IB10</accession>
<feature type="non-terminal residue" evidence="1">
    <location>
        <position position="288"/>
    </location>
</feature>
<gene>
    <name evidence="1" type="ORF">BU26DRAFT_380252</name>
</gene>
<evidence type="ECO:0000313" key="1">
    <source>
        <dbReference type="EMBL" id="KAF2247112.1"/>
    </source>
</evidence>
<name>A0A6A6IB10_9PLEO</name>
<protein>
    <recommendedName>
        <fullName evidence="3">DUF3445 domain-containing protein</fullName>
    </recommendedName>
</protein>
<sequence length="288" mass="33796">TMGLRKLDRGNWLRIDYESYYVFHEARDFLLQKKHAECLQVLPEGEQACEELMREVVDFLTDRYPESFRIVHNNGLRNVRNEMTKEEFSLQRPFDCHPLEMCVRLAMEDFNILIQSEFTRQHLLQASATLFPAGWRLRERIGKSVTDLHGPVPLWESKLSGPVEHYFNRLDETSQMERSSLFMQTKPDDRSLADLLFVQGTSDFFPGNLSTLLPQFFIVRRERQTFRRLPKSKAIVFTVKTSIQPLTDLSRTERLTLAEEIKRWPADIATYKGRDIWQTAVLGFCEGK</sequence>
<organism evidence="1 2">
    <name type="scientific">Trematosphaeria pertusa</name>
    <dbReference type="NCBI Taxonomy" id="390896"/>
    <lineage>
        <taxon>Eukaryota</taxon>
        <taxon>Fungi</taxon>
        <taxon>Dikarya</taxon>
        <taxon>Ascomycota</taxon>
        <taxon>Pezizomycotina</taxon>
        <taxon>Dothideomycetes</taxon>
        <taxon>Pleosporomycetidae</taxon>
        <taxon>Pleosporales</taxon>
        <taxon>Massarineae</taxon>
        <taxon>Trematosphaeriaceae</taxon>
        <taxon>Trematosphaeria</taxon>
    </lineage>
</organism>